<evidence type="ECO:0000313" key="1">
    <source>
        <dbReference type="EMBL" id="MFM9330692.1"/>
    </source>
</evidence>
<protein>
    <submittedName>
        <fullName evidence="1">Polysaccharide pyruvyl transferase CsaB</fullName>
    </submittedName>
</protein>
<sequence>MGNPVKQVVISGYYGFRNSGDEAVLQSILLALESEGKAAGVTIDPVVLSGDPELTSRMYGVKAVHRMKPREVWKALRGCDGLISGGGSLLQDATGWKTIPYYLAVLKLAQWLRKPTFIYAQGLGPVNRSIFFNPIVTTFTKSAYVSVRDKESANLLARMGYTKDVEVVPDPVMGLPLREQGLANGRDLAGQARASVAERPAVIGVSVRPWNKDGSDLKGIAQALGLVAAEYPQGITLRFLPFHPPGDAEASGEVIRQLKAAGVSGEISLISDVEHPQAMLQEVASCDLLIGMRLHSLIYGASQEVPVVAISYDPKIDQFMRRLDASAASSTAELDARAVADEVLRLLGAGPEWHSARAKRIHNLKQEARRPAQQIVAQLRL</sequence>
<accession>A0ACC7P5T2</accession>
<gene>
    <name evidence="1" type="primary">csaB</name>
    <name evidence="1" type="ORF">ACI1P1_20585</name>
</gene>
<keyword evidence="1" id="KW-0808">Transferase</keyword>
<proteinExistence type="predicted"/>
<reference evidence="1" key="1">
    <citation type="submission" date="2024-12" db="EMBL/GenBank/DDBJ databases">
        <authorList>
            <person name="Wu N."/>
        </authorList>
    </citation>
    <scope>NUCLEOTIDE SEQUENCE</scope>
    <source>
        <strain evidence="1">P15</strain>
    </source>
</reference>
<organism evidence="1 2">
    <name type="scientific">Paenibacillus mesotrionivorans</name>
    <dbReference type="NCBI Taxonomy" id="3160968"/>
    <lineage>
        <taxon>Bacteria</taxon>
        <taxon>Bacillati</taxon>
        <taxon>Bacillota</taxon>
        <taxon>Bacilli</taxon>
        <taxon>Bacillales</taxon>
        <taxon>Paenibacillaceae</taxon>
        <taxon>Paenibacillus</taxon>
    </lineage>
</organism>
<dbReference type="EMBL" id="JBJURJ010000014">
    <property type="protein sequence ID" value="MFM9330692.1"/>
    <property type="molecule type" value="Genomic_DNA"/>
</dbReference>
<evidence type="ECO:0000313" key="2">
    <source>
        <dbReference type="Proteomes" id="UP001631969"/>
    </source>
</evidence>
<name>A0ACC7P5T2_9BACL</name>
<comment type="caution">
    <text evidence="1">The sequence shown here is derived from an EMBL/GenBank/DDBJ whole genome shotgun (WGS) entry which is preliminary data.</text>
</comment>
<dbReference type="Proteomes" id="UP001631969">
    <property type="component" value="Unassembled WGS sequence"/>
</dbReference>
<keyword evidence="2" id="KW-1185">Reference proteome</keyword>